<sequence length="109" mass="11944">MAAWREGIMSEWYVYLVRAGNGSLYTGITTDVERRLGEHEAGGNRGAKFFRGKGPLALVFQHCVGPRSLALKAEAAIKKMKKTEKEHLVQGGVKLESILAGLAEDEVQD</sequence>
<name>A0ABN8W1A7_9BACT</name>
<gene>
    <name evidence="3" type="ORF">NSPWAT_2522</name>
</gene>
<keyword evidence="3" id="KW-0378">Hydrolase</keyword>
<protein>
    <submittedName>
        <fullName evidence="3">Endonuclease containing a URI domain</fullName>
    </submittedName>
</protein>
<dbReference type="SUPFAM" id="SSF82771">
    <property type="entry name" value="GIY-YIG endonuclease"/>
    <property type="match status" value="1"/>
</dbReference>
<organism evidence="3 4">
    <name type="scientific">Nitrospina watsonii</name>
    <dbReference type="NCBI Taxonomy" id="1323948"/>
    <lineage>
        <taxon>Bacteria</taxon>
        <taxon>Pseudomonadati</taxon>
        <taxon>Nitrospinota/Tectimicrobiota group</taxon>
        <taxon>Nitrospinota</taxon>
        <taxon>Nitrospinia</taxon>
        <taxon>Nitrospinales</taxon>
        <taxon>Nitrospinaceae</taxon>
        <taxon>Nitrospina</taxon>
    </lineage>
</organism>
<evidence type="ECO:0000256" key="1">
    <source>
        <dbReference type="ARBA" id="ARBA00007435"/>
    </source>
</evidence>
<proteinExistence type="inferred from homology"/>
<reference evidence="3 4" key="1">
    <citation type="submission" date="2022-09" db="EMBL/GenBank/DDBJ databases">
        <authorList>
            <person name="Kop L."/>
        </authorList>
    </citation>
    <scope>NUCLEOTIDE SEQUENCE [LARGE SCALE GENOMIC DNA]</scope>
    <source>
        <strain evidence="3 4">347</strain>
    </source>
</reference>
<keyword evidence="4" id="KW-1185">Reference proteome</keyword>
<dbReference type="InterPro" id="IPR000305">
    <property type="entry name" value="GIY-YIG_endonuc"/>
</dbReference>
<dbReference type="Proteomes" id="UP001157733">
    <property type="component" value="Chromosome"/>
</dbReference>
<comment type="similarity">
    <text evidence="1">Belongs to the UPF0213 family.</text>
</comment>
<dbReference type="EMBL" id="OX336137">
    <property type="protein sequence ID" value="CAI2719378.1"/>
    <property type="molecule type" value="Genomic_DNA"/>
</dbReference>
<dbReference type="InterPro" id="IPR050190">
    <property type="entry name" value="UPF0213_domain"/>
</dbReference>
<feature type="domain" description="GIY-YIG" evidence="2">
    <location>
        <begin position="10"/>
        <end position="87"/>
    </location>
</feature>
<dbReference type="Gene3D" id="3.40.1440.10">
    <property type="entry name" value="GIY-YIG endonuclease"/>
    <property type="match status" value="1"/>
</dbReference>
<dbReference type="PROSITE" id="PS50164">
    <property type="entry name" value="GIY_YIG"/>
    <property type="match status" value="1"/>
</dbReference>
<dbReference type="PANTHER" id="PTHR34477">
    <property type="entry name" value="UPF0213 PROTEIN YHBQ"/>
    <property type="match status" value="1"/>
</dbReference>
<dbReference type="GO" id="GO:0004519">
    <property type="term" value="F:endonuclease activity"/>
    <property type="evidence" value="ECO:0007669"/>
    <property type="project" value="UniProtKB-KW"/>
</dbReference>
<evidence type="ECO:0000313" key="4">
    <source>
        <dbReference type="Proteomes" id="UP001157733"/>
    </source>
</evidence>
<dbReference type="InterPro" id="IPR035901">
    <property type="entry name" value="GIY-YIG_endonuc_sf"/>
</dbReference>
<dbReference type="CDD" id="cd10456">
    <property type="entry name" value="GIY-YIG_UPF0213"/>
    <property type="match status" value="1"/>
</dbReference>
<evidence type="ECO:0000259" key="2">
    <source>
        <dbReference type="PROSITE" id="PS50164"/>
    </source>
</evidence>
<accession>A0ABN8W1A7</accession>
<keyword evidence="3" id="KW-0540">Nuclease</keyword>
<dbReference type="Pfam" id="PF01541">
    <property type="entry name" value="GIY-YIG"/>
    <property type="match status" value="1"/>
</dbReference>
<dbReference type="PANTHER" id="PTHR34477:SF1">
    <property type="entry name" value="UPF0213 PROTEIN YHBQ"/>
    <property type="match status" value="1"/>
</dbReference>
<evidence type="ECO:0000313" key="3">
    <source>
        <dbReference type="EMBL" id="CAI2719378.1"/>
    </source>
</evidence>
<keyword evidence="3" id="KW-0255">Endonuclease</keyword>